<proteinExistence type="predicted"/>
<reference evidence="2" key="1">
    <citation type="submission" date="2020-08" db="EMBL/GenBank/DDBJ databases">
        <title>Genome public.</title>
        <authorList>
            <person name="Liu C."/>
            <person name="Sun Q."/>
        </authorList>
    </citation>
    <scope>NUCLEOTIDE SEQUENCE</scope>
    <source>
        <strain evidence="2">NSJ-12</strain>
    </source>
</reference>
<dbReference type="SUPFAM" id="SSF55729">
    <property type="entry name" value="Acyl-CoA N-acyltransferases (Nat)"/>
    <property type="match status" value="1"/>
</dbReference>
<dbReference type="PROSITE" id="PS51186">
    <property type="entry name" value="GNAT"/>
    <property type="match status" value="1"/>
</dbReference>
<dbReference type="InterPro" id="IPR016181">
    <property type="entry name" value="Acyl_CoA_acyltransferase"/>
</dbReference>
<evidence type="ECO:0000313" key="2">
    <source>
        <dbReference type="EMBL" id="MBC8579588.1"/>
    </source>
</evidence>
<dbReference type="PANTHER" id="PTHR43415">
    <property type="entry name" value="SPERMIDINE N(1)-ACETYLTRANSFERASE"/>
    <property type="match status" value="1"/>
</dbReference>
<dbReference type="Pfam" id="PF00583">
    <property type="entry name" value="Acetyltransf_1"/>
    <property type="match status" value="1"/>
</dbReference>
<accession>A0A926EK85</accession>
<sequence>MQKHIFHPAERGRGIGSWAIKATRDFAFEKLKLHRLELDVFSFNPSAEKAYQSAGFKHEGVLRDAIWNGKEFADDILMAILEDEWKQIKVNS</sequence>
<name>A0A926EK85_9FIRM</name>
<dbReference type="GO" id="GO:0016747">
    <property type="term" value="F:acyltransferase activity, transferring groups other than amino-acyl groups"/>
    <property type="evidence" value="ECO:0007669"/>
    <property type="project" value="InterPro"/>
</dbReference>
<gene>
    <name evidence="2" type="ORF">H8718_08600</name>
</gene>
<organism evidence="2 3">
    <name type="scientific">Zhenhengia yiwuensis</name>
    <dbReference type="NCBI Taxonomy" id="2763666"/>
    <lineage>
        <taxon>Bacteria</taxon>
        <taxon>Bacillati</taxon>
        <taxon>Bacillota</taxon>
        <taxon>Clostridia</taxon>
        <taxon>Lachnospirales</taxon>
        <taxon>Lachnospiraceae</taxon>
        <taxon>Zhenhengia</taxon>
    </lineage>
</organism>
<protein>
    <submittedName>
        <fullName evidence="2">GNAT family N-acetyltransferase</fullName>
    </submittedName>
</protein>
<dbReference type="InterPro" id="IPR000182">
    <property type="entry name" value="GNAT_dom"/>
</dbReference>
<evidence type="ECO:0000313" key="3">
    <source>
        <dbReference type="Proteomes" id="UP000655830"/>
    </source>
</evidence>
<feature type="domain" description="N-acetyltransferase" evidence="1">
    <location>
        <begin position="1"/>
        <end position="83"/>
    </location>
</feature>
<dbReference type="Gene3D" id="3.40.630.30">
    <property type="match status" value="1"/>
</dbReference>
<dbReference type="EMBL" id="JACRSY010000011">
    <property type="protein sequence ID" value="MBC8579588.1"/>
    <property type="molecule type" value="Genomic_DNA"/>
</dbReference>
<dbReference type="RefSeq" id="WP_249332592.1">
    <property type="nucleotide sequence ID" value="NZ_JACRSY010000011.1"/>
</dbReference>
<dbReference type="Proteomes" id="UP000655830">
    <property type="component" value="Unassembled WGS sequence"/>
</dbReference>
<dbReference type="CDD" id="cd04301">
    <property type="entry name" value="NAT_SF"/>
    <property type="match status" value="1"/>
</dbReference>
<evidence type="ECO:0000259" key="1">
    <source>
        <dbReference type="PROSITE" id="PS51186"/>
    </source>
</evidence>
<dbReference type="AlphaFoldDB" id="A0A926EK85"/>
<dbReference type="PANTHER" id="PTHR43415:SF3">
    <property type="entry name" value="GNAT-FAMILY ACETYLTRANSFERASE"/>
    <property type="match status" value="1"/>
</dbReference>
<comment type="caution">
    <text evidence="2">The sequence shown here is derived from an EMBL/GenBank/DDBJ whole genome shotgun (WGS) entry which is preliminary data.</text>
</comment>
<keyword evidence="3" id="KW-1185">Reference proteome</keyword>